<dbReference type="InterPro" id="IPR025159">
    <property type="entry name" value="AbiEi_N"/>
</dbReference>
<evidence type="ECO:0000259" key="1">
    <source>
        <dbReference type="Pfam" id="PF13338"/>
    </source>
</evidence>
<protein>
    <recommendedName>
        <fullName evidence="1">AbiEi antitoxin N-terminal domain-containing protein</fullName>
    </recommendedName>
</protein>
<comment type="caution">
    <text evidence="2">The sequence shown here is derived from an EMBL/GenBank/DDBJ whole genome shotgun (WGS) entry which is preliminary data.</text>
</comment>
<evidence type="ECO:0000313" key="3">
    <source>
        <dbReference type="Proteomes" id="UP000004840"/>
    </source>
</evidence>
<evidence type="ECO:0000313" key="2">
    <source>
        <dbReference type="EMBL" id="CCE53707.1"/>
    </source>
</evidence>
<proteinExistence type="predicted"/>
<dbReference type="GeneID" id="82876967"/>
<reference evidence="2 3" key="1">
    <citation type="journal article" date="2012" name="J. Bacteriol.">
        <title>Genome Sequence of Corynebacterium casei UCMA 3821, Isolated from a Smear-Ripened Cheese.</title>
        <authorList>
            <person name="Monnet C."/>
            <person name="Loux V."/>
            <person name="Bento P."/>
            <person name="Gibrat J.F."/>
            <person name="Straub C."/>
            <person name="Bonnarme P."/>
            <person name="Landaud S."/>
            <person name="Irlinger F."/>
        </authorList>
    </citation>
    <scope>NUCLEOTIDE SEQUENCE [LARGE SCALE GENOMIC DNA]</scope>
    <source>
        <strain evidence="2 3">UCMA 3821</strain>
    </source>
</reference>
<dbReference type="RefSeq" id="WP_006821296.1">
    <property type="nucleotide sequence ID" value="NZ_CAFW01000009.1"/>
</dbReference>
<dbReference type="Pfam" id="PF13338">
    <property type="entry name" value="AbiEi_4"/>
    <property type="match status" value="1"/>
</dbReference>
<sequence length="348" mass="37633">MRASDAQPILDAFGYLQHGLVTSAQAADSGVDTTTMTRLFQRDVIRRVRRGVYILAGVAEDSLTEIRAAWLSTSPRILGEDRLKDESPIVVSHVSAASVLNLGDITPAVHTFTSSLRKQTSAADIRHRMASIPTSDITVIEGIPVTSPIRTITDLAKDHLDGDQLHHAIADAIHDHRVKISDLAQALFSHSHNYGHSSGEELIAESIRRFPADASSTEASQFSALVQALGNPSNGVFENPMAALNRELHASILKSSLADSYMNMARPIIGSFPDPPWKSAMQKNAELLAEISGSFPSFAIPALDTTSQLSEIMQTISPKINWDLIWGDIADNKGETAANHNDAKGDDE</sequence>
<organism evidence="2 3">
    <name type="scientific">Corynebacterium casei UCMA 3821</name>
    <dbReference type="NCBI Taxonomy" id="1110505"/>
    <lineage>
        <taxon>Bacteria</taxon>
        <taxon>Bacillati</taxon>
        <taxon>Actinomycetota</taxon>
        <taxon>Actinomycetes</taxon>
        <taxon>Mycobacteriales</taxon>
        <taxon>Corynebacteriaceae</taxon>
        <taxon>Corynebacterium</taxon>
    </lineage>
</organism>
<gene>
    <name evidence="2" type="ORF">CCAS_00430</name>
</gene>
<dbReference type="Proteomes" id="UP000004840">
    <property type="component" value="Unassembled WGS sequence"/>
</dbReference>
<feature type="domain" description="AbiEi antitoxin N-terminal" evidence="1">
    <location>
        <begin position="17"/>
        <end position="56"/>
    </location>
</feature>
<dbReference type="AlphaFoldDB" id="G7HU42"/>
<accession>G7HU42</accession>
<name>G7HU42_9CORY</name>
<dbReference type="EMBL" id="CAFW01000009">
    <property type="protein sequence ID" value="CCE53707.1"/>
    <property type="molecule type" value="Genomic_DNA"/>
</dbReference>